<keyword evidence="1" id="KW-0812">Transmembrane</keyword>
<dbReference type="AlphaFoldDB" id="A0A6A6RXI5"/>
<accession>A0A6A6RXI5</accession>
<keyword evidence="1" id="KW-1133">Transmembrane helix</keyword>
<evidence type="ECO:0000313" key="2">
    <source>
        <dbReference type="EMBL" id="KAF2638908.1"/>
    </source>
</evidence>
<sequence length="263" mass="29556">KGHRLKHLERVPLRSLTFTQVIVFVLYAFAIAYIMSTAIMETGIGLVTETVCYSAVMICWVFYIGNKVTMYCFLVERIHVLRAPYMRRHQDWIWVSGMLINSCGFGTIAILCFKWSRSEISAHDGQCRIGSLSRAVVPLLAFDFFINVLLTGIFVYLLPPVLQRSCISSDTITENNVTRGLRSILCHKSEGSDALPKTKGPIERLTWKSFIACVLVMVPTAANLASSLPLHGLRTGWICFTLCALDGTLSPYSLQVWRDHLDT</sequence>
<organism evidence="2 3">
    <name type="scientific">Massarina eburnea CBS 473.64</name>
    <dbReference type="NCBI Taxonomy" id="1395130"/>
    <lineage>
        <taxon>Eukaryota</taxon>
        <taxon>Fungi</taxon>
        <taxon>Dikarya</taxon>
        <taxon>Ascomycota</taxon>
        <taxon>Pezizomycotina</taxon>
        <taxon>Dothideomycetes</taxon>
        <taxon>Pleosporomycetidae</taxon>
        <taxon>Pleosporales</taxon>
        <taxon>Massarineae</taxon>
        <taxon>Massarinaceae</taxon>
        <taxon>Massarina</taxon>
    </lineage>
</organism>
<dbReference type="EMBL" id="MU006788">
    <property type="protein sequence ID" value="KAF2638908.1"/>
    <property type="molecule type" value="Genomic_DNA"/>
</dbReference>
<dbReference type="PANTHER" id="PTHR38848">
    <property type="entry name" value="G-PROTEIN COUPLED RECEPTORS FAMILY 3 PROFILE DOMAIN-CONTAINING PROTEIN"/>
    <property type="match status" value="1"/>
</dbReference>
<keyword evidence="1" id="KW-0472">Membrane</keyword>
<feature type="non-terminal residue" evidence="2">
    <location>
        <position position="1"/>
    </location>
</feature>
<dbReference type="PANTHER" id="PTHR38848:SF3">
    <property type="entry name" value="G-PROTEIN COUPLED RECEPTORS FAMILY 3 PROFILE DOMAIN-CONTAINING PROTEIN"/>
    <property type="match status" value="1"/>
</dbReference>
<dbReference type="OrthoDB" id="3210850at2759"/>
<name>A0A6A6RXI5_9PLEO</name>
<keyword evidence="3" id="KW-1185">Reference proteome</keyword>
<dbReference type="Proteomes" id="UP000799753">
    <property type="component" value="Unassembled WGS sequence"/>
</dbReference>
<evidence type="ECO:0000256" key="1">
    <source>
        <dbReference type="SAM" id="Phobius"/>
    </source>
</evidence>
<reference evidence="2" key="1">
    <citation type="journal article" date="2020" name="Stud. Mycol.">
        <title>101 Dothideomycetes genomes: a test case for predicting lifestyles and emergence of pathogens.</title>
        <authorList>
            <person name="Haridas S."/>
            <person name="Albert R."/>
            <person name="Binder M."/>
            <person name="Bloem J."/>
            <person name="Labutti K."/>
            <person name="Salamov A."/>
            <person name="Andreopoulos B."/>
            <person name="Baker S."/>
            <person name="Barry K."/>
            <person name="Bills G."/>
            <person name="Bluhm B."/>
            <person name="Cannon C."/>
            <person name="Castanera R."/>
            <person name="Culley D."/>
            <person name="Daum C."/>
            <person name="Ezra D."/>
            <person name="Gonzalez J."/>
            <person name="Henrissat B."/>
            <person name="Kuo A."/>
            <person name="Liang C."/>
            <person name="Lipzen A."/>
            <person name="Lutzoni F."/>
            <person name="Magnuson J."/>
            <person name="Mondo S."/>
            <person name="Nolan M."/>
            <person name="Ohm R."/>
            <person name="Pangilinan J."/>
            <person name="Park H.-J."/>
            <person name="Ramirez L."/>
            <person name="Alfaro M."/>
            <person name="Sun H."/>
            <person name="Tritt A."/>
            <person name="Yoshinaga Y."/>
            <person name="Zwiers L.-H."/>
            <person name="Turgeon B."/>
            <person name="Goodwin S."/>
            <person name="Spatafora J."/>
            <person name="Crous P."/>
            <person name="Grigoriev I."/>
        </authorList>
    </citation>
    <scope>NUCLEOTIDE SEQUENCE</scope>
    <source>
        <strain evidence="2">CBS 473.64</strain>
    </source>
</reference>
<evidence type="ECO:0000313" key="3">
    <source>
        <dbReference type="Proteomes" id="UP000799753"/>
    </source>
</evidence>
<feature type="transmembrane region" description="Helical" evidence="1">
    <location>
        <begin position="136"/>
        <end position="158"/>
    </location>
</feature>
<gene>
    <name evidence="2" type="ORF">P280DRAFT_404210</name>
</gene>
<protein>
    <submittedName>
        <fullName evidence="2">Uncharacterized protein</fullName>
    </submittedName>
</protein>
<feature type="transmembrane region" description="Helical" evidence="1">
    <location>
        <begin position="46"/>
        <end position="64"/>
    </location>
</feature>
<feature type="transmembrane region" description="Helical" evidence="1">
    <location>
        <begin position="21"/>
        <end position="40"/>
    </location>
</feature>
<feature type="transmembrane region" description="Helical" evidence="1">
    <location>
        <begin position="92"/>
        <end position="116"/>
    </location>
</feature>
<proteinExistence type="predicted"/>